<keyword evidence="2" id="KW-1133">Transmembrane helix</keyword>
<proteinExistence type="predicted"/>
<accession>A0A1U7STU9</accession>
<name>A0A1U7STU9_CARSF</name>
<dbReference type="AlphaFoldDB" id="A0A1U7STU9"/>
<feature type="non-terminal residue" evidence="4">
    <location>
        <position position="1"/>
    </location>
</feature>
<dbReference type="RefSeq" id="XP_008051289.1">
    <property type="nucleotide sequence ID" value="XM_008053098.1"/>
</dbReference>
<feature type="transmembrane region" description="Helical" evidence="2">
    <location>
        <begin position="57"/>
        <end position="79"/>
    </location>
</feature>
<organism evidence="3 4">
    <name type="scientific">Carlito syrichta</name>
    <name type="common">Philippine tarsier</name>
    <name type="synonym">Tarsius syrichta</name>
    <dbReference type="NCBI Taxonomy" id="1868482"/>
    <lineage>
        <taxon>Eukaryota</taxon>
        <taxon>Metazoa</taxon>
        <taxon>Chordata</taxon>
        <taxon>Craniata</taxon>
        <taxon>Vertebrata</taxon>
        <taxon>Euteleostomi</taxon>
        <taxon>Mammalia</taxon>
        <taxon>Eutheria</taxon>
        <taxon>Euarchontoglires</taxon>
        <taxon>Primates</taxon>
        <taxon>Haplorrhini</taxon>
        <taxon>Tarsiiformes</taxon>
        <taxon>Tarsiidae</taxon>
        <taxon>Carlito</taxon>
    </lineage>
</organism>
<keyword evidence="2" id="KW-0812">Transmembrane</keyword>
<evidence type="ECO:0000256" key="1">
    <source>
        <dbReference type="SAM" id="MobiDB-lite"/>
    </source>
</evidence>
<evidence type="ECO:0000256" key="2">
    <source>
        <dbReference type="SAM" id="Phobius"/>
    </source>
</evidence>
<keyword evidence="2" id="KW-0472">Membrane</keyword>
<dbReference type="KEGG" id="csyr:103255131"/>
<keyword evidence="3" id="KW-1185">Reference proteome</keyword>
<protein>
    <submittedName>
        <fullName evidence="4">GLIPR1-like protein 2</fullName>
    </submittedName>
</protein>
<reference evidence="4" key="1">
    <citation type="submission" date="2025-08" db="UniProtKB">
        <authorList>
            <consortium name="RefSeq"/>
        </authorList>
    </citation>
    <scope>IDENTIFICATION</scope>
</reference>
<gene>
    <name evidence="4" type="primary">LOC103255131</name>
</gene>
<dbReference type="OrthoDB" id="43654at2759"/>
<dbReference type="Proteomes" id="UP000189704">
    <property type="component" value="Unplaced"/>
</dbReference>
<feature type="compositionally biased region" description="Acidic residues" evidence="1">
    <location>
        <begin position="97"/>
        <end position="138"/>
    </location>
</feature>
<sequence>GTLTRRPYQQGIFCTRCGRRDKCTDFLCSNADRDQAIYYRFWYPRWEVPRPIVCDPLCAFIFFLRMISLVVCVIIVWIVQPQFPNILLEQQMTFTPEESEAEREKEEEEEEEMEEENENEEEEEEEEKEEKEEEEEEKEKEKEEEK</sequence>
<dbReference type="GeneID" id="103255131"/>
<evidence type="ECO:0000313" key="3">
    <source>
        <dbReference type="Proteomes" id="UP000189704"/>
    </source>
</evidence>
<evidence type="ECO:0000313" key="4">
    <source>
        <dbReference type="RefSeq" id="XP_008051289.1"/>
    </source>
</evidence>
<feature type="region of interest" description="Disordered" evidence="1">
    <location>
        <begin position="93"/>
        <end position="146"/>
    </location>
</feature>